<evidence type="ECO:0000259" key="11">
    <source>
        <dbReference type="PROSITE" id="PS51157"/>
    </source>
</evidence>
<dbReference type="GO" id="GO:0000151">
    <property type="term" value="C:ubiquitin ligase complex"/>
    <property type="evidence" value="ECO:0007669"/>
    <property type="project" value="TreeGrafter"/>
</dbReference>
<dbReference type="EC" id="2.3.2.27" evidence="10"/>
<dbReference type="OrthoDB" id="26387at2759"/>
<dbReference type="EMBL" id="KV453926">
    <property type="protein sequence ID" value="ODV75588.1"/>
    <property type="molecule type" value="Genomic_DNA"/>
</dbReference>
<evidence type="ECO:0000256" key="6">
    <source>
        <dbReference type="ARBA" id="ARBA00022786"/>
    </source>
</evidence>
<dbReference type="GO" id="GO:0016567">
    <property type="term" value="P:protein ubiquitination"/>
    <property type="evidence" value="ECO:0007669"/>
    <property type="project" value="UniProtKB-UniRule"/>
</dbReference>
<dbReference type="Gene3D" id="1.10.10.2670">
    <property type="entry name" value="E3 ubiquitin-protein ligase"/>
    <property type="match status" value="1"/>
</dbReference>
<gene>
    <name evidence="12" type="ORF">CYBJADRAFT_117904</name>
</gene>
<protein>
    <recommendedName>
        <fullName evidence="10">E3 ubiquitin-protein ligase</fullName>
        <ecNumber evidence="10">2.3.2.27</ecNumber>
    </recommendedName>
</protein>
<comment type="pathway">
    <text evidence="2 10">Protein modification; protein ubiquitination.</text>
</comment>
<dbReference type="InterPro" id="IPR044046">
    <property type="entry name" value="E3_ligase_UBR-like_C"/>
</dbReference>
<comment type="similarity">
    <text evidence="8 10">Belongs to the E3 ubiquitin-protein ligase UBR1-like family.</text>
</comment>
<dbReference type="Pfam" id="PF18995">
    <property type="entry name" value="PRT6_C"/>
    <property type="match status" value="1"/>
</dbReference>
<dbReference type="GeneID" id="30986639"/>
<evidence type="ECO:0000313" key="13">
    <source>
        <dbReference type="Proteomes" id="UP000094389"/>
    </source>
</evidence>
<dbReference type="GO" id="GO:0061630">
    <property type="term" value="F:ubiquitin protein ligase activity"/>
    <property type="evidence" value="ECO:0007669"/>
    <property type="project" value="UniProtKB-UniRule"/>
</dbReference>
<keyword evidence="5 10" id="KW-0863">Zinc-finger</keyword>
<dbReference type="Pfam" id="PF22960">
    <property type="entry name" value="WHD_UBR1"/>
    <property type="match status" value="1"/>
</dbReference>
<dbReference type="FunFam" id="2.10.110.30:FF:000002">
    <property type="entry name" value="Putative e3 ubiquitin-protein ligase ubr3"/>
    <property type="match status" value="1"/>
</dbReference>
<dbReference type="UniPathway" id="UPA00143"/>
<keyword evidence="6 10" id="KW-0833">Ubl conjugation pathway</keyword>
<evidence type="ECO:0000256" key="8">
    <source>
        <dbReference type="ARBA" id="ARBA00046341"/>
    </source>
</evidence>
<evidence type="ECO:0000256" key="9">
    <source>
        <dbReference type="PROSITE-ProRule" id="PRU00508"/>
    </source>
</evidence>
<dbReference type="InterPro" id="IPR003126">
    <property type="entry name" value="Znf_UBR"/>
</dbReference>
<evidence type="ECO:0000256" key="4">
    <source>
        <dbReference type="ARBA" id="ARBA00022723"/>
    </source>
</evidence>
<dbReference type="GO" id="GO:0071596">
    <property type="term" value="P:ubiquitin-dependent protein catabolic process via the N-end rule pathway"/>
    <property type="evidence" value="ECO:0007669"/>
    <property type="project" value="UniProtKB-UniRule"/>
</dbReference>
<dbReference type="GO" id="GO:0005737">
    <property type="term" value="C:cytoplasm"/>
    <property type="evidence" value="ECO:0007669"/>
    <property type="project" value="TreeGrafter"/>
</dbReference>
<evidence type="ECO:0000256" key="2">
    <source>
        <dbReference type="ARBA" id="ARBA00004906"/>
    </source>
</evidence>
<evidence type="ECO:0000256" key="10">
    <source>
        <dbReference type="RuleBase" id="RU366018"/>
    </source>
</evidence>
<reference evidence="12 13" key="1">
    <citation type="journal article" date="2016" name="Proc. Natl. Acad. Sci. U.S.A.">
        <title>Comparative genomics of biotechnologically important yeasts.</title>
        <authorList>
            <person name="Riley R."/>
            <person name="Haridas S."/>
            <person name="Wolfe K.H."/>
            <person name="Lopes M.R."/>
            <person name="Hittinger C.T."/>
            <person name="Goeker M."/>
            <person name="Salamov A.A."/>
            <person name="Wisecaver J.H."/>
            <person name="Long T.M."/>
            <person name="Calvey C.H."/>
            <person name="Aerts A.L."/>
            <person name="Barry K.W."/>
            <person name="Choi C."/>
            <person name="Clum A."/>
            <person name="Coughlan A.Y."/>
            <person name="Deshpande S."/>
            <person name="Douglass A.P."/>
            <person name="Hanson S.J."/>
            <person name="Klenk H.-P."/>
            <person name="LaButti K.M."/>
            <person name="Lapidus A."/>
            <person name="Lindquist E.A."/>
            <person name="Lipzen A.M."/>
            <person name="Meier-Kolthoff J.P."/>
            <person name="Ohm R.A."/>
            <person name="Otillar R.P."/>
            <person name="Pangilinan J.L."/>
            <person name="Peng Y."/>
            <person name="Rokas A."/>
            <person name="Rosa C.A."/>
            <person name="Scheuner C."/>
            <person name="Sibirny A.A."/>
            <person name="Slot J.C."/>
            <person name="Stielow J.B."/>
            <person name="Sun H."/>
            <person name="Kurtzman C.P."/>
            <person name="Blackwell M."/>
            <person name="Grigoriev I.V."/>
            <person name="Jeffries T.W."/>
        </authorList>
    </citation>
    <scope>NUCLEOTIDE SEQUENCE [LARGE SCALE GENOMIC DNA]</scope>
    <source>
        <strain evidence="13">ATCC 18201 / CBS 1600 / BCRC 20928 / JCM 3617 / NBRC 0987 / NRRL Y-1542</strain>
    </source>
</reference>
<organism evidence="12 13">
    <name type="scientific">Cyberlindnera jadinii (strain ATCC 18201 / CBS 1600 / BCRC 20928 / JCM 3617 / NBRC 0987 / NRRL Y-1542)</name>
    <name type="common">Torula yeast</name>
    <name type="synonym">Candida utilis</name>
    <dbReference type="NCBI Taxonomy" id="983966"/>
    <lineage>
        <taxon>Eukaryota</taxon>
        <taxon>Fungi</taxon>
        <taxon>Dikarya</taxon>
        <taxon>Ascomycota</taxon>
        <taxon>Saccharomycotina</taxon>
        <taxon>Saccharomycetes</taxon>
        <taxon>Phaffomycetales</taxon>
        <taxon>Phaffomycetaceae</taxon>
        <taxon>Cyberlindnera</taxon>
    </lineage>
</organism>
<dbReference type="InterPro" id="IPR036390">
    <property type="entry name" value="WH_DNA-bd_sf"/>
</dbReference>
<dbReference type="CDD" id="cd19672">
    <property type="entry name" value="UBR-box_UBR1_like"/>
    <property type="match status" value="1"/>
</dbReference>
<evidence type="ECO:0000256" key="1">
    <source>
        <dbReference type="ARBA" id="ARBA00000900"/>
    </source>
</evidence>
<evidence type="ECO:0000256" key="3">
    <source>
        <dbReference type="ARBA" id="ARBA00022679"/>
    </source>
</evidence>
<comment type="catalytic activity">
    <reaction evidence="1 10">
        <text>S-ubiquitinyl-[E2 ubiquitin-conjugating enzyme]-L-cysteine + [acceptor protein]-L-lysine = [E2 ubiquitin-conjugating enzyme]-L-cysteine + N(6)-ubiquitinyl-[acceptor protein]-L-lysine.</text>
        <dbReference type="EC" id="2.3.2.27"/>
    </reaction>
</comment>
<evidence type="ECO:0000313" key="12">
    <source>
        <dbReference type="EMBL" id="ODV75588.1"/>
    </source>
</evidence>
<feature type="non-terminal residue" evidence="12">
    <location>
        <position position="1"/>
    </location>
</feature>
<dbReference type="Gene3D" id="2.10.110.30">
    <property type="match status" value="1"/>
</dbReference>
<dbReference type="PANTHER" id="PTHR21497">
    <property type="entry name" value="UBIQUITIN LIGASE E3 ALPHA-RELATED"/>
    <property type="match status" value="1"/>
</dbReference>
<dbReference type="CDD" id="cd16482">
    <property type="entry name" value="RING-H2_UBR1-like"/>
    <property type="match status" value="1"/>
</dbReference>
<dbReference type="RefSeq" id="XP_020072627.1">
    <property type="nucleotide sequence ID" value="XM_020212243.2"/>
</dbReference>
<sequence length="1844" mass="212831">ELLKKSLLQFSKRYQHRFSKAVKVDLRRVLFFAASHQGKYMKHLFNDVDGSVLPTNWEHVLLPERYQHLEGRGFYFQRAHYHDSSHPNRSCGRMFKKGEPIYRCMTCGKDESSGLCLDCFVEEDHQGHAIIPLICQRENGGVCDCGDSDAWKRDFHCKHANCEETPISQIPEDFQISLLQTFEIVLDFVVDVLAGSTPILNQSRKTDTNTVLLNKHFSVFQQNKYHGTDWPSETFSLVLYNEQNKQIVDALQKIVLTTDKAEDFGLMVTDRVNKVGRATVMTHTDLEKLIEAQNELRAAGLPCCIRNSRDTFREEMSSEIIIWLLEMVNGPVFGNYNISRDLLSRAFCRKWDVGINLQMGTPPGPGGFRDFTKIPLWGNLPLNPDDAYQDHWSRPTNPWNVEESVAKECQYDPNFRIWNYTTFHGSRLQYLLYFDIRLWKAIRTDIHKLMNSVLTSNRHYRPIVCCQYVDIYPKLLEMFFQMDREPEYSCMTTLTTQVFTSSSNATQIAQHGDLTVLLSCAYCYLTTLQIVWPMVKVVHEDLKLAAFRNRRIGQVIFDICCVLTKSTSLVDVINSDFVMQVCDILELFQGKPVLKRAIHAHVEYETNDYGLYFNMYSVTASLAEVVAKAMLKLPHDEVMHLVYIITERTIMCQRSISRVEPNHEKIENSVLKTTVMDTIEGPFSVFDSKPHLSRVSLVHPLHAFTTWAIQFSGVTDIRDFELMLQPRGDDILFHLLEYPLRTLVILAQIRVGLWVRNGYSIRTQLNIYKTSGLRESAFKRDVYMIQFLMCMLPASEIMATFINKWSLQPWLNEDFTNEEDYEDSTLSLMAEEFLLFCIQLLCDTGYLFEVEDMSEKRIRREIIHYLCFQQLSYSKLCASIPEYMYHEKRFDLVLESVADYSPPIGANGVGHYKLKDELYDEIDPYYVHYSANKRDEAEKVLRKRMSKEKGIPYDETFIEPKLQNLEGTLFQNLFTVTSSRIFVQFLKSTLKFVNREGLETTESIMTLVLHLIHIGVNGIHRSTCLTFCETLFSELTVEHNEPFYYESVGALLYKFLLDESYLSHYAKIREIFKALADKNIHVNDYLEEQVEHFDSSLLTKNAVDVSNGETEFERKKRLAKERRNKLMANFKKRQNNFVSKNSNDNNLSDEDMTQSDNDDCWEYPQEHCILCQMSLGNDSLFGIACNISPSSVERTIPFNDKFWLLRSFDDVGSMDDTSQLESDPRLTTYLSDQKRTAVIGPPFPVNGQESIKSDLLTTSCGHGMHYSCYLEHLESSKSRHTQIIRTIPEDFENWEYVCPLCKSLENAFIPVLWTKNRNKFNDFVNSKESWYEGFDDIRKTSCCEPSSLTDFAAYMLNCLDESLKQEYKGLLKTGSEDLPKNFKIVTSAIISRIDSVSPIHSMDHLTRLVRDTIRISEISCRSMSTPSGLVPDLVSNQIMTNLRVLVEFRKTMLGLGIIQEEVEGKRKGMPVKLAEEALGKLTFLSSDRVFDAFDDIDFFDFIFSCTPYRDVSQNSLYRLGFMFEIMQKISTLLSQIKDSNFDKDGDDIGLCDIPLLNTNEDSEANLMTLARAFRDNHPLFDNISDEIFETSEFAITLYTMLNRCITPYLRRVSILAAATCGDYNICSSNLCIEEGLESDRLCKLLNLPTLSEMLMLFNNPHSVEREKFTSYIRYISTTENELSAPTIDYPGVIRLLDLPHRLDDIYTKLFYSKEEYLSLGPSFDPAICLFCGSVVSLQKKSAKHLEGECNNHVKRECINQSGIFFLPKHNSLLLLNRDCGSFHPAPYVDFHGENDVEGKVPHLMTLNNEKYDNITRTLWMQQDSQNYITRMLEGALDVGGWETL</sequence>
<proteinExistence type="inferred from homology"/>
<accession>A0A1E4S7Y7</accession>
<keyword evidence="3 10" id="KW-0808">Transferase</keyword>
<keyword evidence="4 10" id="KW-0479">Metal-binding</keyword>
<name>A0A1E4S7Y7_CYBJN</name>
<dbReference type="PROSITE" id="PS51157">
    <property type="entry name" value="ZF_UBR"/>
    <property type="match status" value="1"/>
</dbReference>
<dbReference type="Proteomes" id="UP000094389">
    <property type="component" value="Unassembled WGS sequence"/>
</dbReference>
<dbReference type="InterPro" id="IPR039164">
    <property type="entry name" value="UBR1-like"/>
</dbReference>
<evidence type="ECO:0000256" key="7">
    <source>
        <dbReference type="ARBA" id="ARBA00022833"/>
    </source>
</evidence>
<keyword evidence="7 10" id="KW-0862">Zinc</keyword>
<dbReference type="SUPFAM" id="SSF46785">
    <property type="entry name" value="Winged helix' DNA-binding domain"/>
    <property type="match status" value="1"/>
</dbReference>
<evidence type="ECO:0000256" key="5">
    <source>
        <dbReference type="ARBA" id="ARBA00022771"/>
    </source>
</evidence>
<dbReference type="STRING" id="983966.A0A1E4S7Y7"/>
<dbReference type="OMA" id="TKYSMRE"/>
<dbReference type="Pfam" id="PF02207">
    <property type="entry name" value="zf-UBR"/>
    <property type="match status" value="1"/>
</dbReference>
<dbReference type="PANTHER" id="PTHR21497:SF24">
    <property type="entry name" value="E3 UBIQUITIN-PROTEIN LIGASE UBR1"/>
    <property type="match status" value="1"/>
</dbReference>
<dbReference type="InterPro" id="IPR042065">
    <property type="entry name" value="E3_ELL-like"/>
</dbReference>
<comment type="function">
    <text evidence="10">Ubiquitin ligase protein which is a component of the N-end rule pathway. Recognizes and binds to proteins bearing specific N-terminal residues that are destabilizing according to the N-end rule, leading to their ubiquitination and subsequent degradation.</text>
</comment>
<feature type="non-terminal residue" evidence="12">
    <location>
        <position position="1844"/>
    </location>
</feature>
<dbReference type="SMART" id="SM00396">
    <property type="entry name" value="ZnF_UBR1"/>
    <property type="match status" value="1"/>
</dbReference>
<feature type="domain" description="UBR-type" evidence="11">
    <location>
        <begin position="89"/>
        <end position="162"/>
    </location>
</feature>
<feature type="zinc finger region" description="UBR-type" evidence="9">
    <location>
        <begin position="89"/>
        <end position="162"/>
    </location>
</feature>
<dbReference type="InterPro" id="IPR055194">
    <property type="entry name" value="UBR1-like_WH"/>
</dbReference>
<dbReference type="GO" id="GO:0008270">
    <property type="term" value="F:zinc ion binding"/>
    <property type="evidence" value="ECO:0007669"/>
    <property type="project" value="UniProtKB-UniRule"/>
</dbReference>
<keyword evidence="13" id="KW-1185">Reference proteome</keyword>